<dbReference type="EMBL" id="JNSL01000228">
    <property type="protein sequence ID" value="KGA11840.1"/>
    <property type="molecule type" value="Genomic_DNA"/>
</dbReference>
<accession>A0A094PJM5</accession>
<feature type="compositionally biased region" description="Acidic residues" evidence="1">
    <location>
        <begin position="235"/>
        <end position="248"/>
    </location>
</feature>
<proteinExistence type="predicted"/>
<sequence>MSKSKAIISIGLTLGMSALAVSFSATPALAADTALVEQTLVTETLTDLGIAPSDQLLAEIVDTLDESVLDDGLTDLVGDAIDAGEEPGEGLDEGLDENETEQDEIWTDFGDTWRAAFAVVKADFDACRAADSDGGVKECASAFTSALRVAHAEALITWAEEQLTLVDTLPEEERAAAIEELNAAIARAQEKLLKIAEKDAKVAERALTKLDKAQERAEERRSGKSPDSSPSPEDGSTDIVEEISEVGDESNGNGNGNGNKKDGNGNGNNGNGNGNKKDGNGNGNNGNGNGNKKDGK</sequence>
<evidence type="ECO:0008006" key="3">
    <source>
        <dbReference type="Google" id="ProtNLM"/>
    </source>
</evidence>
<organism evidence="2">
    <name type="scientific">freshwater metagenome</name>
    <dbReference type="NCBI Taxonomy" id="449393"/>
    <lineage>
        <taxon>unclassified sequences</taxon>
        <taxon>metagenomes</taxon>
        <taxon>ecological metagenomes</taxon>
    </lineage>
</organism>
<reference evidence="2" key="1">
    <citation type="submission" date="2014-06" db="EMBL/GenBank/DDBJ databases">
        <title>Key roles for freshwater Actinobacteria revealed by deep metagenomic sequencing.</title>
        <authorList>
            <person name="Ghai R."/>
            <person name="Mizuno C.M."/>
            <person name="Picazo A."/>
            <person name="Camacho A."/>
            <person name="Rodriguez-Valera F."/>
        </authorList>
    </citation>
    <scope>NUCLEOTIDE SEQUENCE</scope>
</reference>
<feature type="compositionally biased region" description="Gly residues" evidence="1">
    <location>
        <begin position="280"/>
        <end position="289"/>
    </location>
</feature>
<evidence type="ECO:0000256" key="1">
    <source>
        <dbReference type="SAM" id="MobiDB-lite"/>
    </source>
</evidence>
<evidence type="ECO:0000313" key="2">
    <source>
        <dbReference type="EMBL" id="KGA11840.1"/>
    </source>
</evidence>
<protein>
    <recommendedName>
        <fullName evidence="3">DUF5667 domain-containing protein</fullName>
    </recommendedName>
</protein>
<comment type="caution">
    <text evidence="2">The sequence shown here is derived from an EMBL/GenBank/DDBJ whole genome shotgun (WGS) entry which is preliminary data.</text>
</comment>
<feature type="region of interest" description="Disordered" evidence="1">
    <location>
        <begin position="209"/>
        <end position="296"/>
    </location>
</feature>
<name>A0A094PJM5_9ZZZZ</name>
<gene>
    <name evidence="2" type="ORF">GM51_22170</name>
</gene>
<feature type="compositionally biased region" description="Gly residues" evidence="1">
    <location>
        <begin position="264"/>
        <end position="273"/>
    </location>
</feature>
<feature type="compositionally biased region" description="Low complexity" evidence="1">
    <location>
        <begin position="225"/>
        <end position="234"/>
    </location>
</feature>
<dbReference type="AlphaFoldDB" id="A0A094PJM5"/>
<feature type="compositionally biased region" description="Basic and acidic residues" evidence="1">
    <location>
        <begin position="209"/>
        <end position="224"/>
    </location>
</feature>